<comment type="subcellular location">
    <subcellularLocation>
        <location evidence="1">Periplasm</location>
    </subcellularLocation>
</comment>
<evidence type="ECO:0000256" key="1">
    <source>
        <dbReference type="ARBA" id="ARBA00004418"/>
    </source>
</evidence>
<dbReference type="InterPro" id="IPR050490">
    <property type="entry name" value="Bact_solute-bd_prot1"/>
</dbReference>
<dbReference type="InterPro" id="IPR006059">
    <property type="entry name" value="SBP"/>
</dbReference>
<proteinExistence type="inferred from homology"/>
<name>A0ABV7R231_9RHOB</name>
<dbReference type="EMBL" id="JBHRXJ010000004">
    <property type="protein sequence ID" value="MFC3528143.1"/>
    <property type="molecule type" value="Genomic_DNA"/>
</dbReference>
<keyword evidence="5" id="KW-1185">Reference proteome</keyword>
<evidence type="ECO:0000313" key="4">
    <source>
        <dbReference type="EMBL" id="MFC3528143.1"/>
    </source>
</evidence>
<dbReference type="PANTHER" id="PTHR43649:SF14">
    <property type="entry name" value="BLR3389 PROTEIN"/>
    <property type="match status" value="1"/>
</dbReference>
<sequence length="425" mass="45600">MKTKIAKLAASAALILGLSSPAWAAVELEWWDFLAGGDGVRMKALIQQFNEEHPDIRIQGTTLEWGAPYYTKVRTAVAVGQGPDIMTYHLSRLPLALEEGVLSPISDADLGKAGLSRDDFFPAAIEAATGPDGQLMAVPFDIHAIVAYYNKTALQGSKWLDGEGNLTGIGSVEDLTELLSWAKDKGFSDPLSFQTEGGGGVWRMFYTLFRQQGGEFLTDGEVLAGDNLAKAARAIQIMADWRGAGLIPEQASYEASVALFSGGKAILHTNGVWEVPTFKDQAAAGTLGFDWFANEIPQLLDQPATWADSHAFAIPNDANMTAETRDAVLTVIGWMEKHSLDWAGAGHIPAYKPTVESAEYQALEPNATYASLAEHAAFDPRSKIAGVASPAYDAVDNLIAPAIHGYLTADEAAAQMKEQLQALMN</sequence>
<organism evidence="4 5">
    <name type="scientific">Paracoccus mangrovi</name>
    <dbReference type="NCBI Taxonomy" id="1715645"/>
    <lineage>
        <taxon>Bacteria</taxon>
        <taxon>Pseudomonadati</taxon>
        <taxon>Pseudomonadota</taxon>
        <taxon>Alphaproteobacteria</taxon>
        <taxon>Rhodobacterales</taxon>
        <taxon>Paracoccaceae</taxon>
        <taxon>Paracoccus</taxon>
    </lineage>
</organism>
<feature type="signal peptide" evidence="3">
    <location>
        <begin position="1"/>
        <end position="24"/>
    </location>
</feature>
<gene>
    <name evidence="4" type="ORF">ACFOMH_08120</name>
</gene>
<protein>
    <submittedName>
        <fullName evidence="4">Extracellular solute-binding protein</fullName>
    </submittedName>
</protein>
<reference evidence="5" key="1">
    <citation type="journal article" date="2019" name="Int. J. Syst. Evol. Microbiol.">
        <title>The Global Catalogue of Microorganisms (GCM) 10K type strain sequencing project: providing services to taxonomists for standard genome sequencing and annotation.</title>
        <authorList>
            <consortium name="The Broad Institute Genomics Platform"/>
            <consortium name="The Broad Institute Genome Sequencing Center for Infectious Disease"/>
            <person name="Wu L."/>
            <person name="Ma J."/>
        </authorList>
    </citation>
    <scope>NUCLEOTIDE SEQUENCE [LARGE SCALE GENOMIC DNA]</scope>
    <source>
        <strain evidence="5">KCTC 42899</strain>
    </source>
</reference>
<evidence type="ECO:0000256" key="3">
    <source>
        <dbReference type="SAM" id="SignalP"/>
    </source>
</evidence>
<comment type="caution">
    <text evidence="4">The sequence shown here is derived from an EMBL/GenBank/DDBJ whole genome shotgun (WGS) entry which is preliminary data.</text>
</comment>
<evidence type="ECO:0000256" key="2">
    <source>
        <dbReference type="ARBA" id="ARBA00008520"/>
    </source>
</evidence>
<feature type="chain" id="PRO_5046359130" evidence="3">
    <location>
        <begin position="25"/>
        <end position="425"/>
    </location>
</feature>
<dbReference type="RefSeq" id="WP_377743800.1">
    <property type="nucleotide sequence ID" value="NZ_JBHRXJ010000004.1"/>
</dbReference>
<accession>A0ABV7R231</accession>
<dbReference type="Pfam" id="PF01547">
    <property type="entry name" value="SBP_bac_1"/>
    <property type="match status" value="1"/>
</dbReference>
<dbReference type="PANTHER" id="PTHR43649">
    <property type="entry name" value="ARABINOSE-BINDING PROTEIN-RELATED"/>
    <property type="match status" value="1"/>
</dbReference>
<evidence type="ECO:0000313" key="5">
    <source>
        <dbReference type="Proteomes" id="UP001595721"/>
    </source>
</evidence>
<dbReference type="SUPFAM" id="SSF53850">
    <property type="entry name" value="Periplasmic binding protein-like II"/>
    <property type="match status" value="1"/>
</dbReference>
<keyword evidence="3" id="KW-0732">Signal</keyword>
<comment type="similarity">
    <text evidence="2">Belongs to the bacterial solute-binding protein 1 family.</text>
</comment>
<dbReference type="Gene3D" id="3.40.190.10">
    <property type="entry name" value="Periplasmic binding protein-like II"/>
    <property type="match status" value="1"/>
</dbReference>
<dbReference type="Proteomes" id="UP001595721">
    <property type="component" value="Unassembled WGS sequence"/>
</dbReference>